<reference evidence="2" key="1">
    <citation type="journal article" date="2023" name="G3 (Bethesda)">
        <title>A reference genome for the long-term kleptoplast-retaining sea slug Elysia crispata morphotype clarki.</title>
        <authorList>
            <person name="Eastman K.E."/>
            <person name="Pendleton A.L."/>
            <person name="Shaikh M.A."/>
            <person name="Suttiyut T."/>
            <person name="Ogas R."/>
            <person name="Tomko P."/>
            <person name="Gavelis G."/>
            <person name="Widhalm J.R."/>
            <person name="Wisecaver J.H."/>
        </authorList>
    </citation>
    <scope>NUCLEOTIDE SEQUENCE</scope>
    <source>
        <strain evidence="2">ECLA1</strain>
    </source>
</reference>
<dbReference type="Proteomes" id="UP001283361">
    <property type="component" value="Unassembled WGS sequence"/>
</dbReference>
<keyword evidence="3" id="KW-1185">Reference proteome</keyword>
<dbReference type="EMBL" id="JAWDGP010004851">
    <property type="protein sequence ID" value="KAK3761699.1"/>
    <property type="molecule type" value="Genomic_DNA"/>
</dbReference>
<evidence type="ECO:0000313" key="2">
    <source>
        <dbReference type="EMBL" id="KAK3761699.1"/>
    </source>
</evidence>
<gene>
    <name evidence="2" type="ORF">RRG08_016131</name>
</gene>
<evidence type="ECO:0000256" key="1">
    <source>
        <dbReference type="SAM" id="MobiDB-lite"/>
    </source>
</evidence>
<organism evidence="2 3">
    <name type="scientific">Elysia crispata</name>
    <name type="common">lettuce slug</name>
    <dbReference type="NCBI Taxonomy" id="231223"/>
    <lineage>
        <taxon>Eukaryota</taxon>
        <taxon>Metazoa</taxon>
        <taxon>Spiralia</taxon>
        <taxon>Lophotrochozoa</taxon>
        <taxon>Mollusca</taxon>
        <taxon>Gastropoda</taxon>
        <taxon>Heterobranchia</taxon>
        <taxon>Euthyneura</taxon>
        <taxon>Panpulmonata</taxon>
        <taxon>Sacoglossa</taxon>
        <taxon>Placobranchoidea</taxon>
        <taxon>Plakobranchidae</taxon>
        <taxon>Elysia</taxon>
    </lineage>
</organism>
<sequence>MIRAWLSETHCSEKTTASHDTRLDLERNIQNGRTQDFLVAPPNHYLAALPGPATGHMTRPPGPQGALSQHPTARVTCVHKRLQKESKYMAWWRHLADPDCQYSS</sequence>
<feature type="region of interest" description="Disordered" evidence="1">
    <location>
        <begin position="49"/>
        <end position="72"/>
    </location>
</feature>
<dbReference type="AlphaFoldDB" id="A0AAE1D8S6"/>
<proteinExistence type="predicted"/>
<name>A0AAE1D8S6_9GAST</name>
<evidence type="ECO:0000313" key="3">
    <source>
        <dbReference type="Proteomes" id="UP001283361"/>
    </source>
</evidence>
<accession>A0AAE1D8S6</accession>
<comment type="caution">
    <text evidence="2">The sequence shown here is derived from an EMBL/GenBank/DDBJ whole genome shotgun (WGS) entry which is preliminary data.</text>
</comment>
<protein>
    <submittedName>
        <fullName evidence="2">Uncharacterized protein</fullName>
    </submittedName>
</protein>